<keyword evidence="3" id="KW-0963">Cytoplasm</keyword>
<comment type="caution">
    <text evidence="11">The sequence shown here is derived from an EMBL/GenBank/DDBJ whole genome shotgun (WGS) entry which is preliminary data.</text>
</comment>
<evidence type="ECO:0000256" key="3">
    <source>
        <dbReference type="ARBA" id="ARBA00022490"/>
    </source>
</evidence>
<proteinExistence type="inferred from homology"/>
<evidence type="ECO:0000313" key="12">
    <source>
        <dbReference type="Proteomes" id="UP000034805"/>
    </source>
</evidence>
<evidence type="ECO:0000256" key="2">
    <source>
        <dbReference type="ARBA" id="ARBA00006875"/>
    </source>
</evidence>
<dbReference type="EMBL" id="JARO02003185">
    <property type="protein sequence ID" value="KPP71008.1"/>
    <property type="molecule type" value="Genomic_DNA"/>
</dbReference>
<dbReference type="AlphaFoldDB" id="A0A0P7V7X2"/>
<evidence type="ECO:0000256" key="8">
    <source>
        <dbReference type="ARBA" id="ARBA00023273"/>
    </source>
</evidence>
<evidence type="ECO:0000256" key="10">
    <source>
        <dbReference type="SAM" id="Coils"/>
    </source>
</evidence>
<dbReference type="InterPro" id="IPR008805">
    <property type="entry name" value="RIB43A"/>
</dbReference>
<feature type="coiled-coil region" evidence="10">
    <location>
        <begin position="288"/>
        <end position="339"/>
    </location>
</feature>
<keyword evidence="8" id="KW-0966">Cell projection</keyword>
<dbReference type="PANTHER" id="PTHR14517">
    <property type="entry name" value="RIB43A-RELATED"/>
    <property type="match status" value="1"/>
</dbReference>
<dbReference type="STRING" id="113540.ENSSFOP00015007786"/>
<comment type="similarity">
    <text evidence="2">Belongs to the RIB43A family.</text>
</comment>
<evidence type="ECO:0000313" key="11">
    <source>
        <dbReference type="EMBL" id="KPP71008.1"/>
    </source>
</evidence>
<evidence type="ECO:0008006" key="13">
    <source>
        <dbReference type="Google" id="ProtNLM"/>
    </source>
</evidence>
<protein>
    <recommendedName>
        <fullName evidence="13">RIB43A-like with coiled-coils protein 2-like</fullName>
    </recommendedName>
</protein>
<dbReference type="Proteomes" id="UP000034805">
    <property type="component" value="Unassembled WGS sequence"/>
</dbReference>
<evidence type="ECO:0000256" key="1">
    <source>
        <dbReference type="ARBA" id="ARBA00004611"/>
    </source>
</evidence>
<evidence type="ECO:0000256" key="9">
    <source>
        <dbReference type="ARBA" id="ARBA00046435"/>
    </source>
</evidence>
<name>A0A0P7V7X2_SCLFO</name>
<sequence length="339" mass="39933">MNRTTLEVERAAAANIERRRNRELQRKDRIFNAKVRTIGLDKDALDYQVEERKNKERMEAEILQACAAGLVHNDRRACLLEQRQRKEQRHLESSIVQFRKDCQQPQSGRDFDLNDPDRLKKLDGKMMLPGLLGEDPQCSERHLKQQEQLREWFLQQQCEKKAAKQQQKQAEQEYDQNRITLDHRAVELQKIEEEHRRAVATATKNFNQAKVREHTSEMAEKREQDRLKEEEENYAEILNHLQGALLSESTAGVPNVPVCSYKGMSAEQLKHIRDCQQQQVEDKRRAQLEQHQQELQEDTMRMAAARTALLLERQQVRLNRQLRRTLDRTNTQLAEAQNA</sequence>
<organism evidence="11 12">
    <name type="scientific">Scleropages formosus</name>
    <name type="common">Asian bonytongue</name>
    <name type="synonym">Osteoglossum formosum</name>
    <dbReference type="NCBI Taxonomy" id="113540"/>
    <lineage>
        <taxon>Eukaryota</taxon>
        <taxon>Metazoa</taxon>
        <taxon>Chordata</taxon>
        <taxon>Craniata</taxon>
        <taxon>Vertebrata</taxon>
        <taxon>Euteleostomi</taxon>
        <taxon>Actinopterygii</taxon>
        <taxon>Neopterygii</taxon>
        <taxon>Teleostei</taxon>
        <taxon>Osteoglossocephala</taxon>
        <taxon>Osteoglossomorpha</taxon>
        <taxon>Osteoglossiformes</taxon>
        <taxon>Osteoglossidae</taxon>
        <taxon>Scleropages</taxon>
    </lineage>
</organism>
<accession>A0A0P7V7X2</accession>
<evidence type="ECO:0000256" key="7">
    <source>
        <dbReference type="ARBA" id="ARBA00023212"/>
    </source>
</evidence>
<reference evidence="11 12" key="1">
    <citation type="submission" date="2015-08" db="EMBL/GenBank/DDBJ databases">
        <title>The genome of the Asian arowana (Scleropages formosus).</title>
        <authorList>
            <person name="Tan M.H."/>
            <person name="Gan H.M."/>
            <person name="Croft L.J."/>
            <person name="Austin C.M."/>
        </authorList>
    </citation>
    <scope>NUCLEOTIDE SEQUENCE [LARGE SCALE GENOMIC DNA]</scope>
    <source>
        <strain evidence="11">Aro1</strain>
    </source>
</reference>
<feature type="non-terminal residue" evidence="11">
    <location>
        <position position="339"/>
    </location>
</feature>
<evidence type="ECO:0000256" key="6">
    <source>
        <dbReference type="ARBA" id="ARBA00023069"/>
    </source>
</evidence>
<feature type="coiled-coil region" evidence="10">
    <location>
        <begin position="153"/>
        <end position="180"/>
    </location>
</feature>
<keyword evidence="7" id="KW-0206">Cytoskeleton</keyword>
<comment type="subunit">
    <text evidence="9">Microtubule inner protein component of sperm flagellar doublet microtubules.</text>
</comment>
<keyword evidence="6" id="KW-0969">Cilium</keyword>
<comment type="subcellular location">
    <subcellularLocation>
        <location evidence="1">Cytoplasm</location>
        <location evidence="1">Cytoskeleton</location>
        <location evidence="1">Flagellum axoneme</location>
    </subcellularLocation>
</comment>
<evidence type="ECO:0000256" key="5">
    <source>
        <dbReference type="ARBA" id="ARBA00023054"/>
    </source>
</evidence>
<evidence type="ECO:0000256" key="4">
    <source>
        <dbReference type="ARBA" id="ARBA00022846"/>
    </source>
</evidence>
<keyword evidence="5 10" id="KW-0175">Coiled coil</keyword>
<gene>
    <name evidence="11" type="ORF">Z043_110117</name>
</gene>
<keyword evidence="4" id="KW-0282">Flagellum</keyword>
<dbReference type="Pfam" id="PF05914">
    <property type="entry name" value="RIB43A"/>
    <property type="match status" value="1"/>
</dbReference>
<dbReference type="PANTHER" id="PTHR14517:SF10">
    <property type="entry name" value="RIB43A-LIKE WITH COILED-COILS PROTEIN 2"/>
    <property type="match status" value="1"/>
</dbReference>